<feature type="region of interest" description="Disordered" evidence="1">
    <location>
        <begin position="19"/>
        <end position="64"/>
    </location>
</feature>
<dbReference type="AlphaFoldDB" id="A0A834K1D7"/>
<comment type="caution">
    <text evidence="2">The sequence shown here is derived from an EMBL/GenBank/DDBJ whole genome shotgun (WGS) entry which is preliminary data.</text>
</comment>
<feature type="compositionally biased region" description="Acidic residues" evidence="1">
    <location>
        <begin position="240"/>
        <end position="260"/>
    </location>
</feature>
<proteinExistence type="predicted"/>
<evidence type="ECO:0000313" key="2">
    <source>
        <dbReference type="EMBL" id="KAF7397572.1"/>
    </source>
</evidence>
<feature type="region of interest" description="Disordered" evidence="1">
    <location>
        <begin position="228"/>
        <end position="263"/>
    </location>
</feature>
<feature type="region of interest" description="Disordered" evidence="1">
    <location>
        <begin position="76"/>
        <end position="108"/>
    </location>
</feature>
<sequence length="297" mass="31516">MVWAGVRVGEVLGEASGRQAAAAPAPAAAAPAPAAAAAAAPTAAPAAAPAAAPPPATAAAGSARSGKLQLTAKVPLASGSMLPPGRPTSKRNSGSSSIEGSNGWRPPPTTTTLKKWWPWWLLLPGCFASWTKYVEEYDSIRVARCDARCGDNHPDEAIGCTGIEDYDKGGEDSPEALTGGRTRNVSSDIIENRFLSLLHRRSIFTVTLDRTPFALWKTRETPAKHPQILCEEGEGGGGGVEEEEDEDEDEEEEEEGEEITDDRRLLISQSKVAVQLYGYHKATFNIFFPLIASESSC</sequence>
<evidence type="ECO:0000313" key="3">
    <source>
        <dbReference type="Proteomes" id="UP000617340"/>
    </source>
</evidence>
<dbReference type="Proteomes" id="UP000617340">
    <property type="component" value="Unassembled WGS sequence"/>
</dbReference>
<protein>
    <submittedName>
        <fullName evidence="2">Uncharacterized protein</fullName>
    </submittedName>
</protein>
<keyword evidence="3" id="KW-1185">Reference proteome</keyword>
<organism evidence="2 3">
    <name type="scientific">Vespula germanica</name>
    <name type="common">German yellow jacket</name>
    <name type="synonym">Paravespula germanica</name>
    <dbReference type="NCBI Taxonomy" id="30212"/>
    <lineage>
        <taxon>Eukaryota</taxon>
        <taxon>Metazoa</taxon>
        <taxon>Ecdysozoa</taxon>
        <taxon>Arthropoda</taxon>
        <taxon>Hexapoda</taxon>
        <taxon>Insecta</taxon>
        <taxon>Pterygota</taxon>
        <taxon>Neoptera</taxon>
        <taxon>Endopterygota</taxon>
        <taxon>Hymenoptera</taxon>
        <taxon>Apocrita</taxon>
        <taxon>Aculeata</taxon>
        <taxon>Vespoidea</taxon>
        <taxon>Vespidae</taxon>
        <taxon>Vespinae</taxon>
        <taxon>Vespula</taxon>
    </lineage>
</organism>
<feature type="compositionally biased region" description="Low complexity" evidence="1">
    <location>
        <begin position="90"/>
        <end position="103"/>
    </location>
</feature>
<gene>
    <name evidence="2" type="ORF">HZH68_008794</name>
</gene>
<evidence type="ECO:0000256" key="1">
    <source>
        <dbReference type="SAM" id="MobiDB-lite"/>
    </source>
</evidence>
<accession>A0A834K1D7</accession>
<reference evidence="2" key="1">
    <citation type="journal article" date="2020" name="G3 (Bethesda)">
        <title>High-Quality Assemblies for Three Invasive Social Wasps from the &lt;i&gt;Vespula&lt;/i&gt; Genus.</title>
        <authorList>
            <person name="Harrop T.W.R."/>
            <person name="Guhlin J."/>
            <person name="McLaughlin G.M."/>
            <person name="Permina E."/>
            <person name="Stockwell P."/>
            <person name="Gilligan J."/>
            <person name="Le Lec M.F."/>
            <person name="Gruber M.A.M."/>
            <person name="Quinn O."/>
            <person name="Lovegrove M."/>
            <person name="Duncan E.J."/>
            <person name="Remnant E.J."/>
            <person name="Van Eeckhoven J."/>
            <person name="Graham B."/>
            <person name="Knapp R.A."/>
            <person name="Langford K.W."/>
            <person name="Kronenberg Z."/>
            <person name="Press M.O."/>
            <person name="Eacker S.M."/>
            <person name="Wilson-Rankin E.E."/>
            <person name="Purcell J."/>
            <person name="Lester P.J."/>
            <person name="Dearden P.K."/>
        </authorList>
    </citation>
    <scope>NUCLEOTIDE SEQUENCE</scope>
    <source>
        <strain evidence="2">Linc-1</strain>
    </source>
</reference>
<name>A0A834K1D7_VESGE</name>
<feature type="compositionally biased region" description="Low complexity" evidence="1">
    <location>
        <begin position="20"/>
        <end position="50"/>
    </location>
</feature>
<dbReference type="EMBL" id="JACSDZ010000008">
    <property type="protein sequence ID" value="KAF7397572.1"/>
    <property type="molecule type" value="Genomic_DNA"/>
</dbReference>